<dbReference type="Proteomes" id="UP000694888">
    <property type="component" value="Unplaced"/>
</dbReference>
<name>A0ABM0JJ27_APLCA</name>
<gene>
    <name evidence="3" type="primary">LOC101853301</name>
</gene>
<feature type="compositionally biased region" description="Polar residues" evidence="1">
    <location>
        <begin position="216"/>
        <end position="232"/>
    </location>
</feature>
<sequence>MDGALFNSVFNRCVEKGNFIDSEVIEPGEVTSRGSRTRSVGESVVGLLRKKPSFDSCDVRKNVMNKSVHQGNPAADFIPRSSLYSVQEDIIESCEKRGGIGNDVGLVGEMSKHLDLDGLIDIGKAEHFVKQEVMEGPDIAEKGETYEYIMRDGKEGQSVNGNHASDSLCLLSQSEERKQLFLDVRSLCHVQQRVDPQTSAAAYESVRTDYVCVSQDPSSLTHTDSNVASSSAGWERDGQGNDSLSSQNSIPFDLNINMMVNETSATTSEGHKHFKEGPSPLPAYKLPGSSSGLGSGRSKRKSSIPCKSVAASSSSALEEGESVLDEMDCSVLKSVARPDTYQPDLGHIGF</sequence>
<feature type="region of interest" description="Disordered" evidence="1">
    <location>
        <begin position="265"/>
        <end position="322"/>
    </location>
</feature>
<dbReference type="GeneID" id="101853301"/>
<accession>A0ABM0JJ27</accession>
<feature type="non-terminal residue" evidence="3">
    <location>
        <position position="350"/>
    </location>
</feature>
<keyword evidence="2" id="KW-1185">Reference proteome</keyword>
<organism evidence="2 3">
    <name type="scientific">Aplysia californica</name>
    <name type="common">California sea hare</name>
    <dbReference type="NCBI Taxonomy" id="6500"/>
    <lineage>
        <taxon>Eukaryota</taxon>
        <taxon>Metazoa</taxon>
        <taxon>Spiralia</taxon>
        <taxon>Lophotrochozoa</taxon>
        <taxon>Mollusca</taxon>
        <taxon>Gastropoda</taxon>
        <taxon>Heterobranchia</taxon>
        <taxon>Euthyneura</taxon>
        <taxon>Tectipleura</taxon>
        <taxon>Aplysiida</taxon>
        <taxon>Aplysioidea</taxon>
        <taxon>Aplysiidae</taxon>
        <taxon>Aplysia</taxon>
    </lineage>
</organism>
<feature type="compositionally biased region" description="Low complexity" evidence="1">
    <location>
        <begin position="303"/>
        <end position="317"/>
    </location>
</feature>
<protein>
    <submittedName>
        <fullName evidence="3">Uncharacterized protein LOC101853301</fullName>
    </submittedName>
</protein>
<evidence type="ECO:0000313" key="3">
    <source>
        <dbReference type="RefSeq" id="XP_005094796.2"/>
    </source>
</evidence>
<dbReference type="RefSeq" id="XP_005094796.2">
    <property type="nucleotide sequence ID" value="XM_005094739.3"/>
</dbReference>
<evidence type="ECO:0000313" key="2">
    <source>
        <dbReference type="Proteomes" id="UP000694888"/>
    </source>
</evidence>
<reference evidence="3" key="1">
    <citation type="submission" date="2025-08" db="UniProtKB">
        <authorList>
            <consortium name="RefSeq"/>
        </authorList>
    </citation>
    <scope>IDENTIFICATION</scope>
</reference>
<proteinExistence type="predicted"/>
<evidence type="ECO:0000256" key="1">
    <source>
        <dbReference type="SAM" id="MobiDB-lite"/>
    </source>
</evidence>
<feature type="region of interest" description="Disordered" evidence="1">
    <location>
        <begin position="216"/>
        <end position="248"/>
    </location>
</feature>